<keyword evidence="2" id="KW-0472">Membrane</keyword>
<accession>A0A6A7AEP2</accession>
<sequence>MPRSQGAQVSVPLRQLNTPSPGVRTSSNGQQKIRWSAPWHGICRCFSTSWTGVIRCWKQARDSIQKQGGGDVTCPQAETVMLSLLNLLIFFVIAIFAIKYPTVKVKRVVVAINAALASVLGFVFIYDVATATKNARIVKRTLVNTVLTVILTIVILTALYSQLWHRGLNDIVIRLETDNVRSPRFPAVAFFQRQYSTQASIQPGDLKCSSGPRNDHAVQCSSLTIPQALGTVSCDCGDSWVSLESLKRGESTVIWLAKNTTYYPMVPSPSTVSKGAGHFLEIQVFFTYNTTEAFQNSSTVTAPGVWMAIYDPSFSLAQMMADGQLYTAQIDANGHTVVNVGLKYYTYLNRTSNYKYDVTVSTRQNLDLTCDVAKEGWSLCHLTVEMQFTSFLRTIVREERKQEWTVKSGGGRWSLFRLGPVHELDNFGYGMDMIVSRAVFGVEVLFEVKGTSG</sequence>
<dbReference type="EMBL" id="MU006218">
    <property type="protein sequence ID" value="KAF2831781.1"/>
    <property type="molecule type" value="Genomic_DNA"/>
</dbReference>
<keyword evidence="2" id="KW-1133">Transmembrane helix</keyword>
<feature type="compositionally biased region" description="Polar residues" evidence="1">
    <location>
        <begin position="15"/>
        <end position="30"/>
    </location>
</feature>
<evidence type="ECO:0000313" key="4">
    <source>
        <dbReference type="Proteomes" id="UP000799424"/>
    </source>
</evidence>
<feature type="transmembrane region" description="Helical" evidence="2">
    <location>
        <begin position="84"/>
        <end position="102"/>
    </location>
</feature>
<feature type="transmembrane region" description="Helical" evidence="2">
    <location>
        <begin position="141"/>
        <end position="160"/>
    </location>
</feature>
<keyword evidence="2" id="KW-0812">Transmembrane</keyword>
<proteinExistence type="predicted"/>
<name>A0A6A7AEP2_9PLEO</name>
<reference evidence="3" key="1">
    <citation type="journal article" date="2020" name="Stud. Mycol.">
        <title>101 Dothideomycetes genomes: a test case for predicting lifestyles and emergence of pathogens.</title>
        <authorList>
            <person name="Haridas S."/>
            <person name="Albert R."/>
            <person name="Binder M."/>
            <person name="Bloem J."/>
            <person name="Labutti K."/>
            <person name="Salamov A."/>
            <person name="Andreopoulos B."/>
            <person name="Baker S."/>
            <person name="Barry K."/>
            <person name="Bills G."/>
            <person name="Bluhm B."/>
            <person name="Cannon C."/>
            <person name="Castanera R."/>
            <person name="Culley D."/>
            <person name="Daum C."/>
            <person name="Ezra D."/>
            <person name="Gonzalez J."/>
            <person name="Henrissat B."/>
            <person name="Kuo A."/>
            <person name="Liang C."/>
            <person name="Lipzen A."/>
            <person name="Lutzoni F."/>
            <person name="Magnuson J."/>
            <person name="Mondo S."/>
            <person name="Nolan M."/>
            <person name="Ohm R."/>
            <person name="Pangilinan J."/>
            <person name="Park H.-J."/>
            <person name="Ramirez L."/>
            <person name="Alfaro M."/>
            <person name="Sun H."/>
            <person name="Tritt A."/>
            <person name="Yoshinaga Y."/>
            <person name="Zwiers L.-H."/>
            <person name="Turgeon B."/>
            <person name="Goodwin S."/>
            <person name="Spatafora J."/>
            <person name="Crous P."/>
            <person name="Grigoriev I."/>
        </authorList>
    </citation>
    <scope>NUCLEOTIDE SEQUENCE</scope>
    <source>
        <strain evidence="3">CBS 113818</strain>
    </source>
</reference>
<feature type="region of interest" description="Disordered" evidence="1">
    <location>
        <begin position="1"/>
        <end position="30"/>
    </location>
</feature>
<dbReference type="AlphaFoldDB" id="A0A6A7AEP2"/>
<dbReference type="Proteomes" id="UP000799424">
    <property type="component" value="Unassembled WGS sequence"/>
</dbReference>
<organism evidence="3 4">
    <name type="scientific">Ophiobolus disseminans</name>
    <dbReference type="NCBI Taxonomy" id="1469910"/>
    <lineage>
        <taxon>Eukaryota</taxon>
        <taxon>Fungi</taxon>
        <taxon>Dikarya</taxon>
        <taxon>Ascomycota</taxon>
        <taxon>Pezizomycotina</taxon>
        <taxon>Dothideomycetes</taxon>
        <taxon>Pleosporomycetidae</taxon>
        <taxon>Pleosporales</taxon>
        <taxon>Pleosporineae</taxon>
        <taxon>Phaeosphaeriaceae</taxon>
        <taxon>Ophiobolus</taxon>
    </lineage>
</organism>
<feature type="transmembrane region" description="Helical" evidence="2">
    <location>
        <begin position="108"/>
        <end position="129"/>
    </location>
</feature>
<protein>
    <submittedName>
        <fullName evidence="3">Uncharacterized protein</fullName>
    </submittedName>
</protein>
<keyword evidence="4" id="KW-1185">Reference proteome</keyword>
<evidence type="ECO:0000256" key="2">
    <source>
        <dbReference type="SAM" id="Phobius"/>
    </source>
</evidence>
<evidence type="ECO:0000313" key="3">
    <source>
        <dbReference type="EMBL" id="KAF2831781.1"/>
    </source>
</evidence>
<evidence type="ECO:0000256" key="1">
    <source>
        <dbReference type="SAM" id="MobiDB-lite"/>
    </source>
</evidence>
<dbReference type="OrthoDB" id="5377194at2759"/>
<gene>
    <name evidence="3" type="ORF">CC86DRAFT_402277</name>
</gene>